<keyword evidence="7" id="KW-1185">Reference proteome</keyword>
<evidence type="ECO:0000256" key="2">
    <source>
        <dbReference type="ARBA" id="ARBA00022801"/>
    </source>
</evidence>
<dbReference type="EC" id="3.1.1.-" evidence="3"/>
<dbReference type="InterPro" id="IPR050309">
    <property type="entry name" value="Type-B_Carboxylest/Lipase"/>
</dbReference>
<dbReference type="InterPro" id="IPR029058">
    <property type="entry name" value="AB_hydrolase_fold"/>
</dbReference>
<dbReference type="InParanoid" id="A0A3Q1IQ99"/>
<keyword evidence="4" id="KW-0812">Transmembrane</keyword>
<proteinExistence type="inferred from homology"/>
<comment type="similarity">
    <text evidence="1 3">Belongs to the type-B carboxylesterase/lipase family.</text>
</comment>
<dbReference type="InterPro" id="IPR002018">
    <property type="entry name" value="CarbesteraseB"/>
</dbReference>
<evidence type="ECO:0000313" key="7">
    <source>
        <dbReference type="Proteomes" id="UP000265040"/>
    </source>
</evidence>
<dbReference type="PROSITE" id="PS00941">
    <property type="entry name" value="CARBOXYLESTERASE_B_2"/>
    <property type="match status" value="1"/>
</dbReference>
<feature type="transmembrane region" description="Helical" evidence="4">
    <location>
        <begin position="124"/>
        <end position="144"/>
    </location>
</feature>
<evidence type="ECO:0000256" key="3">
    <source>
        <dbReference type="RuleBase" id="RU361235"/>
    </source>
</evidence>
<reference evidence="6" key="2">
    <citation type="submission" date="2025-08" db="UniProtKB">
        <authorList>
            <consortium name="Ensembl"/>
        </authorList>
    </citation>
    <scope>IDENTIFICATION</scope>
</reference>
<protein>
    <recommendedName>
        <fullName evidence="3">Carboxylic ester hydrolase</fullName>
        <ecNumber evidence="3">3.1.1.-</ecNumber>
    </recommendedName>
</protein>
<dbReference type="PANTHER" id="PTHR11559">
    <property type="entry name" value="CARBOXYLESTERASE"/>
    <property type="match status" value="1"/>
</dbReference>
<dbReference type="OrthoDB" id="3200163at2759"/>
<evidence type="ECO:0000259" key="5">
    <source>
        <dbReference type="Pfam" id="PF00135"/>
    </source>
</evidence>
<accession>A0A3Q1IQ99</accession>
<dbReference type="GeneTree" id="ENSGT00940000165402"/>
<keyword evidence="4" id="KW-1133">Transmembrane helix</keyword>
<dbReference type="GO" id="GO:0016787">
    <property type="term" value="F:hydrolase activity"/>
    <property type="evidence" value="ECO:0007669"/>
    <property type="project" value="UniProtKB-KW"/>
</dbReference>
<keyword evidence="2 3" id="KW-0378">Hydrolase</keyword>
<evidence type="ECO:0000313" key="6">
    <source>
        <dbReference type="Ensembl" id="ENSATEP00000022640.1"/>
    </source>
</evidence>
<dbReference type="SUPFAM" id="SSF53474">
    <property type="entry name" value="alpha/beta-Hydrolases"/>
    <property type="match status" value="1"/>
</dbReference>
<feature type="domain" description="Carboxylesterase type B" evidence="5">
    <location>
        <begin position="155"/>
        <end position="662"/>
    </location>
</feature>
<dbReference type="Ensembl" id="ENSATET00000023010.3">
    <property type="protein sequence ID" value="ENSATEP00000022640.1"/>
    <property type="gene ID" value="ENSATEG00000015728.3"/>
</dbReference>
<dbReference type="InterPro" id="IPR019826">
    <property type="entry name" value="Carboxylesterase_B_AS"/>
</dbReference>
<dbReference type="Proteomes" id="UP000265040">
    <property type="component" value="Chromosome 3"/>
</dbReference>
<dbReference type="STRING" id="64144.ENSATEP00000022640"/>
<organism evidence="6 7">
    <name type="scientific">Anabas testudineus</name>
    <name type="common">Climbing perch</name>
    <name type="synonym">Anthias testudineus</name>
    <dbReference type="NCBI Taxonomy" id="64144"/>
    <lineage>
        <taxon>Eukaryota</taxon>
        <taxon>Metazoa</taxon>
        <taxon>Chordata</taxon>
        <taxon>Craniata</taxon>
        <taxon>Vertebrata</taxon>
        <taxon>Euteleostomi</taxon>
        <taxon>Actinopterygii</taxon>
        <taxon>Neopterygii</taxon>
        <taxon>Teleostei</taxon>
        <taxon>Neoteleostei</taxon>
        <taxon>Acanthomorphata</taxon>
        <taxon>Anabantaria</taxon>
        <taxon>Anabantiformes</taxon>
        <taxon>Anabantoidei</taxon>
        <taxon>Anabantidae</taxon>
        <taxon>Anabas</taxon>
    </lineage>
</organism>
<dbReference type="Pfam" id="PF00135">
    <property type="entry name" value="COesterase"/>
    <property type="match status" value="1"/>
</dbReference>
<evidence type="ECO:0000256" key="4">
    <source>
        <dbReference type="SAM" id="Phobius"/>
    </source>
</evidence>
<dbReference type="InterPro" id="IPR019819">
    <property type="entry name" value="Carboxylesterase_B_CS"/>
</dbReference>
<dbReference type="AlphaFoldDB" id="A0A3Q1IQ99"/>
<sequence length="674" mass="74560">MSCCGNKVHSVQRVDTCPAVGIKSTVSSVWTNSAAAVSPLNGKKGKAAAHARCVRWRASCVTGVGADSPVSRVYVTRVKMNEDAFEVPERTEYRYLVQEEDEEEWQYVRHRHYISPFLVLSRRCIFFICLGVLSLLALASYLAYVAQTLPPGFAQVTTDCGRFRGRQKNGAYTFKGIPYAAPPVGNLRWAPPQEPVYSSSVTDAGHFRSMCPQVRPLSKTGKVMGQEDCLFINVWTPTLQPDAKLPVMVWIHGGYLHMLSGGEQGYSPTEKLAADTQMVYVSFNYRLNAFGFLALEILRDASNKTSGNYGFMDQIAALKWVQRNIHVFGGDPGKVTIFGQSSGGTSVWALMTSPLAKGLFHAAVDMSGSYVLNATLEEAETINLVFLKKTGCKDRDCLRRLSIKQILQALPWQEYPSWAADDLTDLPTEGKFIGPVAVVDGVVLEAPPLEVWEKKGSYSDVPFVIGTTAQEADFSPPAQKNISMWTWEDYEWFVTAKLQTFSKNLSKDALNLYPRTDSCPTRDRCPERAYTTMVSDIRAACPNNDLAGRAAAALKSPVYRYVVTHTPSGPINASGDLLVFPSRFSFHLLDVIAFFGALEAALGKPLSVEDKRFQNLITHHLVNFAKTGKMESEWPVYPAATALLSDSLSVANNYSAARCDLWKEHGLYAYAWMN</sequence>
<name>A0A3Q1IQ99_ANATE</name>
<dbReference type="PROSITE" id="PS00122">
    <property type="entry name" value="CARBOXYLESTERASE_B_1"/>
    <property type="match status" value="1"/>
</dbReference>
<reference evidence="6" key="1">
    <citation type="submission" date="2021-04" db="EMBL/GenBank/DDBJ databases">
        <authorList>
            <consortium name="Wellcome Sanger Institute Data Sharing"/>
        </authorList>
    </citation>
    <scope>NUCLEOTIDE SEQUENCE [LARGE SCALE GENOMIC DNA]</scope>
</reference>
<dbReference type="Gene3D" id="3.40.50.1820">
    <property type="entry name" value="alpha/beta hydrolase"/>
    <property type="match status" value="1"/>
</dbReference>
<reference evidence="6" key="3">
    <citation type="submission" date="2025-09" db="UniProtKB">
        <authorList>
            <consortium name="Ensembl"/>
        </authorList>
    </citation>
    <scope>IDENTIFICATION</scope>
</reference>
<keyword evidence="4" id="KW-0472">Membrane</keyword>
<evidence type="ECO:0000256" key="1">
    <source>
        <dbReference type="ARBA" id="ARBA00005964"/>
    </source>
</evidence>
<gene>
    <name evidence="6" type="primary">MYORG</name>
</gene>